<reference evidence="3 4" key="1">
    <citation type="submission" date="2018-11" db="EMBL/GenBank/DDBJ databases">
        <title>Genome sequence of Saitozyma podzolica DSM 27192.</title>
        <authorList>
            <person name="Aliyu H."/>
            <person name="Gorte O."/>
            <person name="Ochsenreither K."/>
        </authorList>
    </citation>
    <scope>NUCLEOTIDE SEQUENCE [LARGE SCALE GENOMIC DNA]</scope>
    <source>
        <strain evidence="3 4">DSM 27192</strain>
    </source>
</reference>
<dbReference type="EMBL" id="RSCD01000011">
    <property type="protein sequence ID" value="RSH90202.1"/>
    <property type="molecule type" value="Genomic_DNA"/>
</dbReference>
<dbReference type="STRING" id="1890683.A0A427YGJ2"/>
<dbReference type="Proteomes" id="UP000279259">
    <property type="component" value="Unassembled WGS sequence"/>
</dbReference>
<sequence>MPIENLMRRSRHRSLASAGHALWERFVDLMDSDIDERALVERFTPEQLSSYQASVSSEAAKASASAAAAGAAGVTTSKAAAAAGAATQGTTLASSRTTVANTYLTSTTAVASSSIVISSSSAVKSSTSSVVPSTASTSKTTSTAATSTAAKSSAVLSTPSVLTVTSTPSSSAAAVSTAAANSSSTTKGVVGIVLGALVGIIVIGSIIGFFYRKWANRAPWRQIDEDITPFAENKPRYDDDYYGGSSAPVIGSRRALGMATTGFDGSRPGTEYMADNRAGVGAGAHQNGYDAEYGREAYGFDPQGRPYNPDAGRVPMQHVYEDHPSRQLLGPQLSPVALGRPAPPQSPADFAQHEDYADYAASPTQLDLPAPQPMPTLQPLQPLSPLMPSFAIRRQSQPLAMYADDHPSQKQLYGEVSRAAGIPEPITPVTPGLDASTSTNAKTASSFSAAEPTRLPPPPITLSVPGPYVHGQPLSPLTEVPTPASSTVPLASSSIHEVNPFERLGVPHQRTLVAPNSASTTGATGIPSPAYPPPSPGGMSVPGSVTDSPRRWSGRSASGLGRQVSVYGEDDVYGGI</sequence>
<proteinExistence type="predicted"/>
<evidence type="ECO:0000256" key="2">
    <source>
        <dbReference type="SAM" id="Phobius"/>
    </source>
</evidence>
<comment type="caution">
    <text evidence="3">The sequence shown here is derived from an EMBL/GenBank/DDBJ whole genome shotgun (WGS) entry which is preliminary data.</text>
</comment>
<evidence type="ECO:0000256" key="1">
    <source>
        <dbReference type="SAM" id="MobiDB-lite"/>
    </source>
</evidence>
<dbReference type="OrthoDB" id="2596929at2759"/>
<feature type="compositionally biased region" description="Low complexity" evidence="1">
    <location>
        <begin position="435"/>
        <end position="450"/>
    </location>
</feature>
<evidence type="ECO:0000313" key="4">
    <source>
        <dbReference type="Proteomes" id="UP000279259"/>
    </source>
</evidence>
<protein>
    <recommendedName>
        <fullName evidence="5">Mid2 domain-containing protein</fullName>
    </recommendedName>
</protein>
<keyword evidence="2" id="KW-0472">Membrane</keyword>
<feature type="transmembrane region" description="Helical" evidence="2">
    <location>
        <begin position="189"/>
        <end position="211"/>
    </location>
</feature>
<keyword evidence="2" id="KW-0812">Transmembrane</keyword>
<keyword evidence="4" id="KW-1185">Reference proteome</keyword>
<name>A0A427YGJ2_9TREE</name>
<keyword evidence="2" id="KW-1133">Transmembrane helix</keyword>
<dbReference type="AlphaFoldDB" id="A0A427YGJ2"/>
<feature type="region of interest" description="Disordered" evidence="1">
    <location>
        <begin position="424"/>
        <end position="457"/>
    </location>
</feature>
<gene>
    <name evidence="3" type="ORF">EHS25_001536</name>
</gene>
<organism evidence="3 4">
    <name type="scientific">Saitozyma podzolica</name>
    <dbReference type="NCBI Taxonomy" id="1890683"/>
    <lineage>
        <taxon>Eukaryota</taxon>
        <taxon>Fungi</taxon>
        <taxon>Dikarya</taxon>
        <taxon>Basidiomycota</taxon>
        <taxon>Agaricomycotina</taxon>
        <taxon>Tremellomycetes</taxon>
        <taxon>Tremellales</taxon>
        <taxon>Trimorphomycetaceae</taxon>
        <taxon>Saitozyma</taxon>
    </lineage>
</organism>
<feature type="region of interest" description="Disordered" evidence="1">
    <location>
        <begin position="516"/>
        <end position="576"/>
    </location>
</feature>
<evidence type="ECO:0008006" key="5">
    <source>
        <dbReference type="Google" id="ProtNLM"/>
    </source>
</evidence>
<accession>A0A427YGJ2</accession>
<evidence type="ECO:0000313" key="3">
    <source>
        <dbReference type="EMBL" id="RSH90202.1"/>
    </source>
</evidence>